<organism evidence="1 2">
    <name type="scientific">Naganishia onofrii</name>
    <dbReference type="NCBI Taxonomy" id="1851511"/>
    <lineage>
        <taxon>Eukaryota</taxon>
        <taxon>Fungi</taxon>
        <taxon>Dikarya</taxon>
        <taxon>Basidiomycota</taxon>
        <taxon>Agaricomycotina</taxon>
        <taxon>Tremellomycetes</taxon>
        <taxon>Filobasidiales</taxon>
        <taxon>Filobasidiaceae</taxon>
        <taxon>Naganishia</taxon>
    </lineage>
</organism>
<keyword evidence="2" id="KW-1185">Reference proteome</keyword>
<reference evidence="1" key="1">
    <citation type="submission" date="2023-04" db="EMBL/GenBank/DDBJ databases">
        <title>Draft Genome sequencing of Naganishia species isolated from polar environments using Oxford Nanopore Technology.</title>
        <authorList>
            <person name="Leo P."/>
            <person name="Venkateswaran K."/>
        </authorList>
    </citation>
    <scope>NUCLEOTIDE SEQUENCE</scope>
    <source>
        <strain evidence="1">DBVPG 5303</strain>
    </source>
</reference>
<comment type="caution">
    <text evidence="1">The sequence shown here is derived from an EMBL/GenBank/DDBJ whole genome shotgun (WGS) entry which is preliminary data.</text>
</comment>
<proteinExistence type="predicted"/>
<sequence length="515" mass="58161">MASSVSAPARSSKKKAGRRGKGGAISPSTAWERLFQHTKPEAQLVAYPQKPAGIRAGDMGRRIECTELKPKEDVYTQEEMLKLFWQLRERMAFHLQKAVKEKKQCMFRFYDSNNFIREFSLLAAFRLVMSFTVTEDLIEFLISPFSGFQTETVEPVNGESQADQSENISDADVTVISVHQAREWIGKGVATKTKMPEEVEIKNQGAKHAILLQGKACIIIPVVQSYGASKGVKYDHCYGVAVCGLGCKAGGGEKRLAYFDPMTNNPLESSDPDGEEEHDNKMEYTDEEEEEEEESEDSDWDSDVIDDGRFPLRKAITNPGAKDHHLRINAIKTRIITSLKKTTMPELKQQHLRTVFVEIDGYTKYGSGIVLAHTICKMRANPDLLLLPVVTKPKESHVYRLPKQLALYHRKESDHRLGKATVIAWFRVLVFMEEEIESIARKEIDSQKHHPTVFFDDNCSFEHHPVADTISEGWIQHGLYTSAVSAAMTTYMQAEQESAWGKLFLLAFGRHVDDA</sequence>
<dbReference type="Proteomes" id="UP001234202">
    <property type="component" value="Unassembled WGS sequence"/>
</dbReference>
<evidence type="ECO:0000313" key="2">
    <source>
        <dbReference type="Proteomes" id="UP001234202"/>
    </source>
</evidence>
<gene>
    <name evidence="1" type="ORF">QFC24_002426</name>
</gene>
<name>A0ACC2XRB5_9TREE</name>
<protein>
    <submittedName>
        <fullName evidence="1">Uncharacterized protein</fullName>
    </submittedName>
</protein>
<accession>A0ACC2XRB5</accession>
<evidence type="ECO:0000313" key="1">
    <source>
        <dbReference type="EMBL" id="KAJ9126153.1"/>
    </source>
</evidence>
<dbReference type="EMBL" id="JASBWV010000006">
    <property type="protein sequence ID" value="KAJ9126153.1"/>
    <property type="molecule type" value="Genomic_DNA"/>
</dbReference>